<dbReference type="AlphaFoldDB" id="A0A1B8GNU0"/>
<dbReference type="Pfam" id="PF13424">
    <property type="entry name" value="TPR_12"/>
    <property type="match status" value="3"/>
</dbReference>
<evidence type="ECO:0000259" key="1">
    <source>
        <dbReference type="Pfam" id="PF00931"/>
    </source>
</evidence>
<dbReference type="InterPro" id="IPR029058">
    <property type="entry name" value="AB_hydrolase_fold"/>
</dbReference>
<dbReference type="InterPro" id="IPR002182">
    <property type="entry name" value="NB-ARC"/>
</dbReference>
<dbReference type="OrthoDB" id="674604at2759"/>
<dbReference type="GeneID" id="28837704"/>
<dbReference type="RefSeq" id="XP_018131232.1">
    <property type="nucleotide sequence ID" value="XM_018273793.2"/>
</dbReference>
<dbReference type="STRING" id="342668.A0A1B8GNU0"/>
<proteinExistence type="predicted"/>
<dbReference type="NCBIfam" id="NF040586">
    <property type="entry name" value="FxSxx_TPR"/>
    <property type="match status" value="1"/>
</dbReference>
<dbReference type="SUPFAM" id="SSF53474">
    <property type="entry name" value="alpha/beta-Hydrolases"/>
    <property type="match status" value="1"/>
</dbReference>
<dbReference type="Pfam" id="PF13374">
    <property type="entry name" value="TPR_10"/>
    <property type="match status" value="1"/>
</dbReference>
<organism evidence="2 3">
    <name type="scientific">Pseudogymnoascus verrucosus</name>
    <dbReference type="NCBI Taxonomy" id="342668"/>
    <lineage>
        <taxon>Eukaryota</taxon>
        <taxon>Fungi</taxon>
        <taxon>Dikarya</taxon>
        <taxon>Ascomycota</taxon>
        <taxon>Pezizomycotina</taxon>
        <taxon>Leotiomycetes</taxon>
        <taxon>Thelebolales</taxon>
        <taxon>Thelebolaceae</taxon>
        <taxon>Pseudogymnoascus</taxon>
    </lineage>
</organism>
<feature type="domain" description="NB-ARC" evidence="1">
    <location>
        <begin position="311"/>
        <end position="483"/>
    </location>
</feature>
<dbReference type="Gene3D" id="1.25.40.10">
    <property type="entry name" value="Tetratricopeptide repeat domain"/>
    <property type="match status" value="2"/>
</dbReference>
<dbReference type="Proteomes" id="UP000091956">
    <property type="component" value="Unassembled WGS sequence"/>
</dbReference>
<dbReference type="InterPro" id="IPR019734">
    <property type="entry name" value="TPR_rpt"/>
</dbReference>
<dbReference type="InterPro" id="IPR053137">
    <property type="entry name" value="NLR-like"/>
</dbReference>
<dbReference type="Gene3D" id="3.40.50.1820">
    <property type="entry name" value="alpha/beta hydrolase"/>
    <property type="match status" value="1"/>
</dbReference>
<evidence type="ECO:0000313" key="3">
    <source>
        <dbReference type="Proteomes" id="UP000091956"/>
    </source>
</evidence>
<dbReference type="SUPFAM" id="SSF52540">
    <property type="entry name" value="P-loop containing nucleoside triphosphate hydrolases"/>
    <property type="match status" value="1"/>
</dbReference>
<gene>
    <name evidence="2" type="ORF">VE01_04318</name>
</gene>
<dbReference type="PANTHER" id="PTHR46082:SF6">
    <property type="entry name" value="AAA+ ATPASE DOMAIN-CONTAINING PROTEIN-RELATED"/>
    <property type="match status" value="1"/>
</dbReference>
<protein>
    <recommendedName>
        <fullName evidence="1">NB-ARC domain-containing protein</fullName>
    </recommendedName>
</protein>
<dbReference type="Gene3D" id="3.40.50.300">
    <property type="entry name" value="P-loop containing nucleotide triphosphate hydrolases"/>
    <property type="match status" value="1"/>
</dbReference>
<keyword evidence="3" id="KW-1185">Reference proteome</keyword>
<dbReference type="Pfam" id="PF00931">
    <property type="entry name" value="NB-ARC"/>
    <property type="match status" value="1"/>
</dbReference>
<dbReference type="InterPro" id="IPR011990">
    <property type="entry name" value="TPR-like_helical_dom_sf"/>
</dbReference>
<sequence length="1010" mass="114007">MSLNQVYPENNPDASKAAKVDIILVHGLNPKSKDDEAHALNTWTENGRLWPKDDLPKRLPDARISLYVYDSSAVYGGSQATFADKANELLETIRCDREDWEGRPLILMGHSLGGILIEQALINARQNETYQHIYDATACLAFFGTPHEGGSGGMVTAGKTAANVALWLGFQKGDNIIETLDKGSMFTDILKDHFRQQFESYRMVSFWGDKDTIVSRESSKFGLAGGRERIVELKADHHGVAAFGHTTKDEGNLKKVTSNVKWLYDEALKLVDKIQSHLEHSRANPRLQQNAMQKTHCIVPFEKNHCFTGRESELTQLEEMLFAEDQTMKVAVCGLGGVGKTSLVIELVYRIRKNHENCSVLWIPATNLESLHQAYLDVACQLGIRGWEEDLADVKGLVQEFLSRESAGQWLVVFDNADDIDMWVGTPTEQGTKRLIDYLPTSKLGCIVFTTRDRKTAVELAQKNVMEVSEMSEDVATMMLQNCLIDPDLVNNKTDTSSLLKELIYLPLAIVQASAYINKNRITFSDYLSLLADQEDDVIDLLNEEFEDDGRYQNVKNPVATTWLISFEQIRQRDPLAAEYLSFMACIDSKDIPRSLLPRGQSRKKEMEAIGTLDAYSFVTRRLANDALDLHRLVHLSTRNWLNLRNEWDDRANAALHRVAYMFPRPKHENRALWMSYQIHAQCVLTSTKDREKESKEWYSLASQIGECCLSTGKYQESESWIRQTLKLTEEVLGKTHPETLATMSNLALVLDSQGKYTEAETMNRQTLKLTEEVLGKTHPDTLVTISNLALLLDRQGKYAEAETINRQTLKLREEVLGKMHPETLATMSNLALVLDRQGKYAEAETINRLTLKLKEEVLGKTHPETLATMNNLAAVLNSQGKYTEAETMNRQTLKLTEEVLGKTHPDTLVTISNLALLLDRQGKYAEAETINRQTLKLKEEVLGKTHPETLTSVFCLAYLLQNKKQYEEASILYVRACTGYKSSLGSEHPTTKACVNSYSTMLDNIKETN</sequence>
<name>A0A1B8GNU0_9PEZI</name>
<accession>A0A1B8GNU0</accession>
<reference evidence="3" key="2">
    <citation type="journal article" date="2018" name="Nat. Commun.">
        <title>Extreme sensitivity to ultraviolet light in the fungal pathogen causing white-nose syndrome of bats.</title>
        <authorList>
            <person name="Palmer J.M."/>
            <person name="Drees K.P."/>
            <person name="Foster J.T."/>
            <person name="Lindner D.L."/>
        </authorList>
    </citation>
    <scope>NUCLEOTIDE SEQUENCE [LARGE SCALE GENOMIC DNA]</scope>
    <source>
        <strain evidence="3">UAMH 10579</strain>
    </source>
</reference>
<dbReference type="GO" id="GO:0043531">
    <property type="term" value="F:ADP binding"/>
    <property type="evidence" value="ECO:0007669"/>
    <property type="project" value="InterPro"/>
</dbReference>
<dbReference type="EMBL" id="KV460222">
    <property type="protein sequence ID" value="OBT97499.1"/>
    <property type="molecule type" value="Genomic_DNA"/>
</dbReference>
<dbReference type="InterPro" id="IPR027417">
    <property type="entry name" value="P-loop_NTPase"/>
</dbReference>
<reference evidence="2 3" key="1">
    <citation type="submission" date="2016-03" db="EMBL/GenBank/DDBJ databases">
        <title>Comparative genomics of Pseudogymnoascus destructans, the fungus causing white-nose syndrome of bats.</title>
        <authorList>
            <person name="Palmer J.M."/>
            <person name="Drees K.P."/>
            <person name="Foster J.T."/>
            <person name="Lindner D.L."/>
        </authorList>
    </citation>
    <scope>NUCLEOTIDE SEQUENCE [LARGE SCALE GENOMIC DNA]</scope>
    <source>
        <strain evidence="2 3">UAMH 10579</strain>
    </source>
</reference>
<evidence type="ECO:0000313" key="2">
    <source>
        <dbReference type="EMBL" id="OBT97499.1"/>
    </source>
</evidence>
<dbReference type="SUPFAM" id="SSF48452">
    <property type="entry name" value="TPR-like"/>
    <property type="match status" value="2"/>
</dbReference>
<dbReference type="SMART" id="SM00028">
    <property type="entry name" value="TPR"/>
    <property type="match status" value="6"/>
</dbReference>
<dbReference type="PANTHER" id="PTHR46082">
    <property type="entry name" value="ATP/GTP-BINDING PROTEIN-RELATED"/>
    <property type="match status" value="1"/>
</dbReference>